<gene>
    <name evidence="2" type="ORF">Q764_12405</name>
</gene>
<accession>A0A0A2M5Z8</accession>
<dbReference type="OrthoDB" id="1425504at2"/>
<dbReference type="GO" id="GO:0045892">
    <property type="term" value="P:negative regulation of DNA-templated transcription"/>
    <property type="evidence" value="ECO:0007669"/>
    <property type="project" value="InterPro"/>
</dbReference>
<protein>
    <recommendedName>
        <fullName evidence="1">Bacteriophage CI repressor N-terminal domain-containing protein</fullName>
    </recommendedName>
</protein>
<name>A0A0A2M5Z8_9FLAO</name>
<dbReference type="GO" id="GO:0003677">
    <property type="term" value="F:DNA binding"/>
    <property type="evidence" value="ECO:0007669"/>
    <property type="project" value="InterPro"/>
</dbReference>
<comment type="caution">
    <text evidence="2">The sequence shown here is derived from an EMBL/GenBank/DDBJ whole genome shotgun (WGS) entry which is preliminary data.</text>
</comment>
<evidence type="ECO:0000313" key="2">
    <source>
        <dbReference type="EMBL" id="KGO87664.1"/>
    </source>
</evidence>
<organism evidence="2 3">
    <name type="scientific">Flavobacterium suncheonense GH29-5 = DSM 17707</name>
    <dbReference type="NCBI Taxonomy" id="1121899"/>
    <lineage>
        <taxon>Bacteria</taxon>
        <taxon>Pseudomonadati</taxon>
        <taxon>Bacteroidota</taxon>
        <taxon>Flavobacteriia</taxon>
        <taxon>Flavobacteriales</taxon>
        <taxon>Flavobacteriaceae</taxon>
        <taxon>Flavobacterium</taxon>
    </lineage>
</organism>
<sequence>MQRKNSHFVEKTINTLKKSLNVKTDLELSKILDVKPNTISGWKKRNSMDYEKIIHKSIELGIDLNCLFNQNSLADVNIGNHEIPIISSNLIYQYTCGQLTSLSELPSVKLPPPYNKGTILFQIESKKLKYNSNHNTFAICKQIDLSEITNEDQYIIISKKTGFFLTYIKPSEDPNVFILVHENKPTFSKNTTISADDIDEIWKIKGTLNIL</sequence>
<dbReference type="EMBL" id="JRLW01000018">
    <property type="protein sequence ID" value="KGO87664.1"/>
    <property type="molecule type" value="Genomic_DNA"/>
</dbReference>
<evidence type="ECO:0000313" key="3">
    <source>
        <dbReference type="Proteomes" id="UP000030121"/>
    </source>
</evidence>
<feature type="domain" description="Bacteriophage CI repressor N-terminal" evidence="1">
    <location>
        <begin position="13"/>
        <end position="67"/>
    </location>
</feature>
<dbReference type="InterPro" id="IPR010744">
    <property type="entry name" value="Phage_CI_N"/>
</dbReference>
<evidence type="ECO:0000259" key="1">
    <source>
        <dbReference type="Pfam" id="PF07022"/>
    </source>
</evidence>
<dbReference type="eggNOG" id="COG2932">
    <property type="taxonomic scope" value="Bacteria"/>
</dbReference>
<dbReference type="InterPro" id="IPR010982">
    <property type="entry name" value="Lambda_DNA-bd_dom_sf"/>
</dbReference>
<dbReference type="AlphaFoldDB" id="A0A0A2M5Z8"/>
<reference evidence="2 3" key="1">
    <citation type="submission" date="2013-09" db="EMBL/GenBank/DDBJ databases">
        <authorList>
            <person name="Zeng Z."/>
            <person name="Chen C."/>
        </authorList>
    </citation>
    <scope>NUCLEOTIDE SEQUENCE [LARGE SCALE GENOMIC DNA]</scope>
    <source>
        <strain evidence="2 3">GH29-5</strain>
    </source>
</reference>
<dbReference type="Gene3D" id="1.10.260.40">
    <property type="entry name" value="lambda repressor-like DNA-binding domains"/>
    <property type="match status" value="1"/>
</dbReference>
<proteinExistence type="predicted"/>
<dbReference type="Pfam" id="PF07022">
    <property type="entry name" value="Phage_CI_repr"/>
    <property type="match status" value="1"/>
</dbReference>
<dbReference type="Proteomes" id="UP000030121">
    <property type="component" value="Unassembled WGS sequence"/>
</dbReference>
<keyword evidence="3" id="KW-1185">Reference proteome</keyword>
<dbReference type="RefSeq" id="WP_026980877.1">
    <property type="nucleotide sequence ID" value="NZ_JRLW01000018.1"/>
</dbReference>